<comment type="caution">
    <text evidence="1">The sequence shown here is derived from an EMBL/GenBank/DDBJ whole genome shotgun (WGS) entry which is preliminary data.</text>
</comment>
<organism evidence="1 2">
    <name type="scientific">Actinophytocola xanthii</name>
    <dbReference type="NCBI Taxonomy" id="1912961"/>
    <lineage>
        <taxon>Bacteria</taxon>
        <taxon>Bacillati</taxon>
        <taxon>Actinomycetota</taxon>
        <taxon>Actinomycetes</taxon>
        <taxon>Pseudonocardiales</taxon>
        <taxon>Pseudonocardiaceae</taxon>
    </lineage>
</organism>
<keyword evidence="2" id="KW-1185">Reference proteome</keyword>
<dbReference type="Proteomes" id="UP000185596">
    <property type="component" value="Unassembled WGS sequence"/>
</dbReference>
<gene>
    <name evidence="1" type="ORF">BU204_03400</name>
</gene>
<dbReference type="AlphaFoldDB" id="A0A1Q8CX41"/>
<protein>
    <submittedName>
        <fullName evidence="1">Uncharacterized protein</fullName>
    </submittedName>
</protein>
<reference evidence="1 2" key="1">
    <citation type="submission" date="2016-12" db="EMBL/GenBank/DDBJ databases">
        <title>The draft genome sequence of Actinophytocola sp. 11-183.</title>
        <authorList>
            <person name="Wang W."/>
            <person name="Yuan L."/>
        </authorList>
    </citation>
    <scope>NUCLEOTIDE SEQUENCE [LARGE SCALE GENOMIC DNA]</scope>
    <source>
        <strain evidence="1 2">11-183</strain>
    </source>
</reference>
<name>A0A1Q8CX41_9PSEU</name>
<accession>A0A1Q8CX41</accession>
<proteinExistence type="predicted"/>
<evidence type="ECO:0000313" key="1">
    <source>
        <dbReference type="EMBL" id="OLF18918.1"/>
    </source>
</evidence>
<sequence>MSHYSTDGPVNAVFAALQTSRPEIQIERLTVTHPADSDDLWFISVPDRPEDVQLECYPHGQPPFLVEGDGTHQVLTTSDANEAAETVLAWLASGT</sequence>
<dbReference type="EMBL" id="MSIE01000004">
    <property type="protein sequence ID" value="OLF18918.1"/>
    <property type="molecule type" value="Genomic_DNA"/>
</dbReference>
<evidence type="ECO:0000313" key="2">
    <source>
        <dbReference type="Proteomes" id="UP000185596"/>
    </source>
</evidence>